<feature type="region of interest" description="Disordered" evidence="3">
    <location>
        <begin position="64"/>
        <end position="407"/>
    </location>
</feature>
<dbReference type="eggNOG" id="KOG1073">
    <property type="taxonomic scope" value="Eukaryota"/>
</dbReference>
<dbReference type="PROSITE" id="PS51512">
    <property type="entry name" value="DFDF"/>
    <property type="match status" value="1"/>
</dbReference>
<dbReference type="AlphaFoldDB" id="C4JU10"/>
<dbReference type="InterPro" id="IPR019050">
    <property type="entry name" value="FDF_dom"/>
</dbReference>
<feature type="short sequence motif" description="TFG box" evidence="2">
    <location>
        <begin position="499"/>
        <end position="519"/>
    </location>
</feature>
<dbReference type="KEGG" id="ure:UREG_05949"/>
<feature type="compositionally biased region" description="Low complexity" evidence="3">
    <location>
        <begin position="223"/>
        <end position="247"/>
    </location>
</feature>
<dbReference type="GO" id="GO:0034063">
    <property type="term" value="P:stress granule assembly"/>
    <property type="evidence" value="ECO:0007669"/>
    <property type="project" value="TreeGrafter"/>
</dbReference>
<dbReference type="InterPro" id="IPR025768">
    <property type="entry name" value="TFG_box"/>
</dbReference>
<dbReference type="InterPro" id="IPR025762">
    <property type="entry name" value="DFDF"/>
</dbReference>
<feature type="short sequence motif" description="FFD box" evidence="1">
    <location>
        <begin position="476"/>
        <end position="492"/>
    </location>
</feature>
<dbReference type="VEuPathDB" id="FungiDB:UREG_05949"/>
<dbReference type="SMART" id="SM01271">
    <property type="entry name" value="LSM14"/>
    <property type="match status" value="1"/>
</dbReference>
<dbReference type="HOGENOM" id="CLU_019221_4_0_1"/>
<dbReference type="Gene3D" id="2.30.30.100">
    <property type="match status" value="1"/>
</dbReference>
<evidence type="ECO:0000256" key="2">
    <source>
        <dbReference type="PROSITE-ProRule" id="PRU00869"/>
    </source>
</evidence>
<feature type="compositionally biased region" description="Polar residues" evidence="3">
    <location>
        <begin position="313"/>
        <end position="329"/>
    </location>
</feature>
<dbReference type="RefSeq" id="XP_002585260.1">
    <property type="nucleotide sequence ID" value="XM_002585214.1"/>
</dbReference>
<keyword evidence="8" id="KW-1185">Reference proteome</keyword>
<evidence type="ECO:0008006" key="9">
    <source>
        <dbReference type="Google" id="ProtNLM"/>
    </source>
</evidence>
<feature type="domain" description="FFD box profile" evidence="5">
    <location>
        <begin position="476"/>
        <end position="492"/>
    </location>
</feature>
<feature type="compositionally biased region" description="Pro residues" evidence="3">
    <location>
        <begin position="140"/>
        <end position="149"/>
    </location>
</feature>
<dbReference type="OrthoDB" id="21539at2759"/>
<feature type="compositionally biased region" description="Polar residues" evidence="3">
    <location>
        <begin position="564"/>
        <end position="574"/>
    </location>
</feature>
<feature type="compositionally biased region" description="Pro residues" evidence="3">
    <location>
        <begin position="109"/>
        <end position="127"/>
    </location>
</feature>
<reference evidence="8" key="1">
    <citation type="journal article" date="2009" name="Genome Res.">
        <title>Comparative genomic analyses of the human fungal pathogens Coccidioides and their relatives.</title>
        <authorList>
            <person name="Sharpton T.J."/>
            <person name="Stajich J.E."/>
            <person name="Rounsley S.D."/>
            <person name="Gardner M.J."/>
            <person name="Wortman J.R."/>
            <person name="Jordar V.S."/>
            <person name="Maiti R."/>
            <person name="Kodira C.D."/>
            <person name="Neafsey D.E."/>
            <person name="Zeng Q."/>
            <person name="Hung C.-Y."/>
            <person name="McMahan C."/>
            <person name="Muszewska A."/>
            <person name="Grynberg M."/>
            <person name="Mandel M.A."/>
            <person name="Kellner E.M."/>
            <person name="Barker B.M."/>
            <person name="Galgiani J.N."/>
            <person name="Orbach M.J."/>
            <person name="Kirkland T.N."/>
            <person name="Cole G.T."/>
            <person name="Henn M.R."/>
            <person name="Birren B.W."/>
            <person name="Taylor J.W."/>
        </authorList>
    </citation>
    <scope>NUCLEOTIDE SEQUENCE [LARGE SCALE GENOMIC DNA]</scope>
    <source>
        <strain evidence="8">UAMH 1704</strain>
    </source>
</reference>
<accession>C4JU10</accession>
<feature type="compositionally biased region" description="Basic residues" evidence="3">
    <location>
        <begin position="528"/>
        <end position="538"/>
    </location>
</feature>
<evidence type="ECO:0000259" key="6">
    <source>
        <dbReference type="PROSITE" id="PS51536"/>
    </source>
</evidence>
<feature type="compositionally biased region" description="Low complexity" evidence="3">
    <location>
        <begin position="150"/>
        <end position="159"/>
    </location>
</feature>
<feature type="compositionally biased region" description="Low complexity" evidence="3">
    <location>
        <begin position="185"/>
        <end position="195"/>
    </location>
</feature>
<dbReference type="PANTHER" id="PTHR13586:SF0">
    <property type="entry name" value="TRAILER HITCH, ISOFORM H"/>
    <property type="match status" value="1"/>
</dbReference>
<feature type="compositionally biased region" description="Low complexity" evidence="3">
    <location>
        <begin position="83"/>
        <end position="93"/>
    </location>
</feature>
<dbReference type="GO" id="GO:0000932">
    <property type="term" value="C:P-body"/>
    <property type="evidence" value="ECO:0007669"/>
    <property type="project" value="TreeGrafter"/>
</dbReference>
<protein>
    <recommendedName>
        <fullName evidence="9">G2/M phase checkpoint control protein Sum2</fullName>
    </recommendedName>
</protein>
<feature type="compositionally biased region" description="Gly residues" evidence="3">
    <location>
        <begin position="539"/>
        <end position="558"/>
    </location>
</feature>
<dbReference type="PROSITE" id="PS51513">
    <property type="entry name" value="FFD"/>
    <property type="match status" value="1"/>
</dbReference>
<evidence type="ECO:0000313" key="7">
    <source>
        <dbReference type="EMBL" id="EEP81107.1"/>
    </source>
</evidence>
<evidence type="ECO:0000259" key="4">
    <source>
        <dbReference type="PROSITE" id="PS51512"/>
    </source>
</evidence>
<feature type="compositionally biased region" description="Pro residues" evidence="3">
    <location>
        <begin position="196"/>
        <end position="207"/>
    </location>
</feature>
<organism evidence="7 8">
    <name type="scientific">Uncinocarpus reesii (strain UAMH 1704)</name>
    <dbReference type="NCBI Taxonomy" id="336963"/>
    <lineage>
        <taxon>Eukaryota</taxon>
        <taxon>Fungi</taxon>
        <taxon>Dikarya</taxon>
        <taxon>Ascomycota</taxon>
        <taxon>Pezizomycotina</taxon>
        <taxon>Eurotiomycetes</taxon>
        <taxon>Eurotiomycetidae</taxon>
        <taxon>Onygenales</taxon>
        <taxon>Onygenaceae</taxon>
        <taxon>Uncinocarpus</taxon>
    </lineage>
</organism>
<dbReference type="FunCoup" id="C4JU10">
    <property type="interactions" value="588"/>
</dbReference>
<evidence type="ECO:0000259" key="5">
    <source>
        <dbReference type="PROSITE" id="PS51513"/>
    </source>
</evidence>
<dbReference type="Pfam" id="PF12701">
    <property type="entry name" value="LSM14"/>
    <property type="match status" value="1"/>
</dbReference>
<feature type="compositionally biased region" description="Basic and acidic residues" evidence="3">
    <location>
        <begin position="372"/>
        <end position="388"/>
    </location>
</feature>
<feature type="compositionally biased region" description="Basic and acidic residues" evidence="3">
    <location>
        <begin position="491"/>
        <end position="512"/>
    </location>
</feature>
<dbReference type="EMBL" id="CH476617">
    <property type="protein sequence ID" value="EEP81107.1"/>
    <property type="molecule type" value="Genomic_DNA"/>
</dbReference>
<feature type="compositionally biased region" description="Basic and acidic residues" evidence="3">
    <location>
        <begin position="64"/>
        <end position="74"/>
    </location>
</feature>
<evidence type="ECO:0000313" key="8">
    <source>
        <dbReference type="Proteomes" id="UP000002058"/>
    </source>
</evidence>
<dbReference type="STRING" id="336963.C4JU10"/>
<feature type="compositionally biased region" description="Low complexity" evidence="3">
    <location>
        <begin position="128"/>
        <end position="139"/>
    </location>
</feature>
<name>C4JU10_UNCRE</name>
<feature type="region of interest" description="Disordered" evidence="3">
    <location>
        <begin position="441"/>
        <end position="466"/>
    </location>
</feature>
<feature type="domain" description="TFG box profile" evidence="6">
    <location>
        <begin position="499"/>
        <end position="519"/>
    </location>
</feature>
<feature type="region of interest" description="Disordered" evidence="3">
    <location>
        <begin position="488"/>
        <end position="574"/>
    </location>
</feature>
<dbReference type="InterPro" id="IPR025609">
    <property type="entry name" value="Lsm14-like_N"/>
</dbReference>
<dbReference type="GO" id="GO:0003729">
    <property type="term" value="F:mRNA binding"/>
    <property type="evidence" value="ECO:0007669"/>
    <property type="project" value="TreeGrafter"/>
</dbReference>
<evidence type="ECO:0000256" key="3">
    <source>
        <dbReference type="SAM" id="MobiDB-lite"/>
    </source>
</evidence>
<feature type="domain" description="DFDF" evidence="4">
    <location>
        <begin position="407"/>
        <end position="443"/>
    </location>
</feature>
<feature type="compositionally biased region" description="Pro residues" evidence="3">
    <location>
        <begin position="174"/>
        <end position="184"/>
    </location>
</feature>
<evidence type="ECO:0000256" key="1">
    <source>
        <dbReference type="PROSITE-ProRule" id="PRU00846"/>
    </source>
</evidence>
<dbReference type="PANTHER" id="PTHR13586">
    <property type="entry name" value="SCD6 PROTEIN-RELATED"/>
    <property type="match status" value="1"/>
</dbReference>
<dbReference type="InParanoid" id="C4JU10"/>
<proteinExistence type="predicted"/>
<dbReference type="OMA" id="WYPPPGH"/>
<dbReference type="GO" id="GO:0033962">
    <property type="term" value="P:P-body assembly"/>
    <property type="evidence" value="ECO:0007669"/>
    <property type="project" value="TreeGrafter"/>
</dbReference>
<dbReference type="SUPFAM" id="SSF50182">
    <property type="entry name" value="Sm-like ribonucleoproteins"/>
    <property type="match status" value="1"/>
</dbReference>
<gene>
    <name evidence="7" type="ORF">UREG_05949</name>
</gene>
<dbReference type="PROSITE" id="PS51536">
    <property type="entry name" value="TFG"/>
    <property type="match status" value="1"/>
</dbReference>
<sequence length="574" mass="59703">MDMNQFIGYVGTLHEINPEASTIALENVISHGTEGRRGNPADEIAPSASVYEYIVFRGSDVKDINFADEPKDNPPAEPPQMPDDPAILGSSSRPGPPQGGAGRGQPSQFPQPPRQTPPGFPQQPPFPGYYNPYGQRFGPPGFPPGPGFPGMPYNNGPQGWYPPPGQGFPQQPGHFPPPPMPIGPPQIQQGQQQRPPTQPGPIAPSIPKPTSELPVGEKPANKPSSKPTTPAPAPTGAAAPPSGAPEGPDTKKAQLQQKVANGGPITAPSAPAMNGTANAKPTQVPPTKPERIMPAIPISTPATKPPVPVPNNAPISGSTAPQPTIQNGRAPSVMQEATRAATAAVAAAMAKLPQPPSGQTKQPSVEATVESVTKKVGDMKPFEGERPSRGGHQNARGGRGRGGYHQAHAKKVEVPTTDFDFESANAKFNKQDVVKEAIASGSPLAESEDKIANGVPATNGADGTMAPNATNLATGIAYDKSSSFFDNLSSEARDREGGARRGRRGEEEKKNMETFGQGSVDGGYRGGFRGRGRGRGYGRGRGLYGHRNAGGRGRGNLRGGREASNVSGAPAQTS</sequence>
<dbReference type="InterPro" id="IPR025761">
    <property type="entry name" value="FFD_box"/>
</dbReference>
<dbReference type="Pfam" id="PF09532">
    <property type="entry name" value="FDF"/>
    <property type="match status" value="1"/>
</dbReference>
<dbReference type="InterPro" id="IPR010920">
    <property type="entry name" value="LSM_dom_sf"/>
</dbReference>
<dbReference type="Proteomes" id="UP000002058">
    <property type="component" value="Unassembled WGS sequence"/>
</dbReference>
<feature type="compositionally biased region" description="Low complexity" evidence="3">
    <location>
        <begin position="337"/>
        <end position="350"/>
    </location>
</feature>
<dbReference type="GeneID" id="8444343"/>
<dbReference type="SMART" id="SM01199">
    <property type="entry name" value="FDF"/>
    <property type="match status" value="1"/>
</dbReference>